<sequence length="612" mass="69352">NSVTISPFFIIIFADTSLAEKMLLEFLLLINCLQFYHSSLQITSKFFPGSCWKIEELWLTTINYEGFTVHIAPPVESCCCEDGRAVAKATAIALGHQSWMSYWDLSMPSNFQIHQFTRNVDKQSVYFYLRIFNNGGVRDFYLFGKPSDSLISADFEQERCYLSFSASHKLSYVLLELPTDNVRILPGKLLEDEETLANYINYKDFTVHIAPPVESWAVPEVQQLGMRTLPWHPHFNHGFWMFVYSRGTSIMDVILGFESLGPGVLSMPSLTFRYTRYRYTRYTSCCEDGRAVAEVQQLGGGYLGALILVMDSGCYLLVRGTSIMDVILGFEFLGPRVLSMPSNFKYTQITCEFSLEAARRWKNSGKLHQLRRLDPSHCSSSCIVGFEFLGPRVLSMPSNFQIHQDGVPFGHQSDSFCLSNDLDNMRILPWKLLEDGRTLENYISYEDLTLHIAPPVASYGCEDGRAVAEVQQLGGGYLGTLILVMDSGCSFTFPWDINHGCHIEYHFCVVIRDLSSLAQEFMPSNFLIHQVKLELYFEPTKFDTLKQLEDRTCIFLPGSCWKIEDGRTLANYISYKDFTLHIAPPVASCCCEDGRAVAEVQQLGGGYLGPSF</sequence>
<accession>A0AAW2QBG2</accession>
<feature type="non-terminal residue" evidence="2">
    <location>
        <position position="1"/>
    </location>
</feature>
<evidence type="ECO:0000256" key="1">
    <source>
        <dbReference type="SAM" id="SignalP"/>
    </source>
</evidence>
<name>A0AAW2QBG2_9LAMI</name>
<keyword evidence="1" id="KW-0732">Signal</keyword>
<organism evidence="2">
    <name type="scientific">Sesamum angustifolium</name>
    <dbReference type="NCBI Taxonomy" id="2727405"/>
    <lineage>
        <taxon>Eukaryota</taxon>
        <taxon>Viridiplantae</taxon>
        <taxon>Streptophyta</taxon>
        <taxon>Embryophyta</taxon>
        <taxon>Tracheophyta</taxon>
        <taxon>Spermatophyta</taxon>
        <taxon>Magnoliopsida</taxon>
        <taxon>eudicotyledons</taxon>
        <taxon>Gunneridae</taxon>
        <taxon>Pentapetalae</taxon>
        <taxon>asterids</taxon>
        <taxon>lamiids</taxon>
        <taxon>Lamiales</taxon>
        <taxon>Pedaliaceae</taxon>
        <taxon>Sesamum</taxon>
    </lineage>
</organism>
<gene>
    <name evidence="2" type="ORF">Sangu_0589100</name>
</gene>
<protein>
    <submittedName>
        <fullName evidence="2">Uncharacterized protein</fullName>
    </submittedName>
</protein>
<proteinExistence type="predicted"/>
<feature type="signal peptide" evidence="1">
    <location>
        <begin position="1"/>
        <end position="19"/>
    </location>
</feature>
<evidence type="ECO:0000313" key="2">
    <source>
        <dbReference type="EMBL" id="KAL0364915.1"/>
    </source>
</evidence>
<dbReference type="EMBL" id="JACGWK010000003">
    <property type="protein sequence ID" value="KAL0364915.1"/>
    <property type="molecule type" value="Genomic_DNA"/>
</dbReference>
<dbReference type="AlphaFoldDB" id="A0AAW2QBG2"/>
<reference evidence="2" key="1">
    <citation type="submission" date="2020-06" db="EMBL/GenBank/DDBJ databases">
        <authorList>
            <person name="Li T."/>
            <person name="Hu X."/>
            <person name="Zhang T."/>
            <person name="Song X."/>
            <person name="Zhang H."/>
            <person name="Dai N."/>
            <person name="Sheng W."/>
            <person name="Hou X."/>
            <person name="Wei L."/>
        </authorList>
    </citation>
    <scope>NUCLEOTIDE SEQUENCE</scope>
    <source>
        <strain evidence="2">G01</strain>
        <tissue evidence="2">Leaf</tissue>
    </source>
</reference>
<reference evidence="2" key="2">
    <citation type="journal article" date="2024" name="Plant">
        <title>Genomic evolution and insights into agronomic trait innovations of Sesamum species.</title>
        <authorList>
            <person name="Miao H."/>
            <person name="Wang L."/>
            <person name="Qu L."/>
            <person name="Liu H."/>
            <person name="Sun Y."/>
            <person name="Le M."/>
            <person name="Wang Q."/>
            <person name="Wei S."/>
            <person name="Zheng Y."/>
            <person name="Lin W."/>
            <person name="Duan Y."/>
            <person name="Cao H."/>
            <person name="Xiong S."/>
            <person name="Wang X."/>
            <person name="Wei L."/>
            <person name="Li C."/>
            <person name="Ma Q."/>
            <person name="Ju M."/>
            <person name="Zhao R."/>
            <person name="Li G."/>
            <person name="Mu C."/>
            <person name="Tian Q."/>
            <person name="Mei H."/>
            <person name="Zhang T."/>
            <person name="Gao T."/>
            <person name="Zhang H."/>
        </authorList>
    </citation>
    <scope>NUCLEOTIDE SEQUENCE</scope>
    <source>
        <strain evidence="2">G01</strain>
    </source>
</reference>
<feature type="chain" id="PRO_5043374353" evidence="1">
    <location>
        <begin position="20"/>
        <end position="612"/>
    </location>
</feature>
<comment type="caution">
    <text evidence="2">The sequence shown here is derived from an EMBL/GenBank/DDBJ whole genome shotgun (WGS) entry which is preliminary data.</text>
</comment>